<dbReference type="InterPro" id="IPR010998">
    <property type="entry name" value="Integrase_recombinase_N"/>
</dbReference>
<evidence type="ECO:0000256" key="2">
    <source>
        <dbReference type="ARBA" id="ARBA00022908"/>
    </source>
</evidence>
<dbReference type="Proteomes" id="UP000887320">
    <property type="component" value="Unassembled WGS sequence"/>
</dbReference>
<dbReference type="GO" id="GO:0003677">
    <property type="term" value="F:DNA binding"/>
    <property type="evidence" value="ECO:0007669"/>
    <property type="project" value="UniProtKB-UniRule"/>
</dbReference>
<feature type="domain" description="Core-binding (CB)" evidence="7">
    <location>
        <begin position="86"/>
        <end position="166"/>
    </location>
</feature>
<dbReference type="EMBL" id="JAHWXT010000002">
    <property type="protein sequence ID" value="MCF0264257.1"/>
    <property type="molecule type" value="Genomic_DNA"/>
</dbReference>
<dbReference type="Gene3D" id="1.10.443.10">
    <property type="entry name" value="Intergrase catalytic core"/>
    <property type="match status" value="1"/>
</dbReference>
<dbReference type="Gene3D" id="3.30.160.390">
    <property type="entry name" value="Integrase, DNA-binding domain"/>
    <property type="match status" value="1"/>
</dbReference>
<dbReference type="PROSITE" id="PS51900">
    <property type="entry name" value="CB"/>
    <property type="match status" value="1"/>
</dbReference>
<dbReference type="PROSITE" id="PS51898">
    <property type="entry name" value="TYR_RECOMBINASE"/>
    <property type="match status" value="1"/>
</dbReference>
<dbReference type="InterPro" id="IPR053876">
    <property type="entry name" value="Phage_int_M"/>
</dbReference>
<evidence type="ECO:0000313" key="8">
    <source>
        <dbReference type="EMBL" id="MCF0264257.1"/>
    </source>
</evidence>
<dbReference type="InterPro" id="IPR013762">
    <property type="entry name" value="Integrase-like_cat_sf"/>
</dbReference>
<evidence type="ECO:0000256" key="4">
    <source>
        <dbReference type="ARBA" id="ARBA00023172"/>
    </source>
</evidence>
<dbReference type="Pfam" id="PF00589">
    <property type="entry name" value="Phage_integrase"/>
    <property type="match status" value="1"/>
</dbReference>
<comment type="caution">
    <text evidence="8">The sequence shown here is derived from an EMBL/GenBank/DDBJ whole genome shotgun (WGS) entry which is preliminary data.</text>
</comment>
<dbReference type="Pfam" id="PF13356">
    <property type="entry name" value="Arm-DNA-bind_3"/>
    <property type="match status" value="1"/>
</dbReference>
<evidence type="ECO:0000256" key="1">
    <source>
        <dbReference type="ARBA" id="ARBA00008857"/>
    </source>
</evidence>
<proteinExistence type="inferred from homology"/>
<keyword evidence="3 5" id="KW-0238">DNA-binding</keyword>
<evidence type="ECO:0000313" key="9">
    <source>
        <dbReference type="Proteomes" id="UP000887320"/>
    </source>
</evidence>
<dbReference type="InterPro" id="IPR002104">
    <property type="entry name" value="Integrase_catalytic"/>
</dbReference>
<evidence type="ECO:0000259" key="7">
    <source>
        <dbReference type="PROSITE" id="PS51900"/>
    </source>
</evidence>
<dbReference type="CDD" id="cd00801">
    <property type="entry name" value="INT_P4_C"/>
    <property type="match status" value="1"/>
</dbReference>
<accession>A0A8X8GEA3</accession>
<organism evidence="8 9">
    <name type="scientific">Acinetobacter guillouiae</name>
    <name type="common">Acinetobacter genomosp. 11</name>
    <dbReference type="NCBI Taxonomy" id="106649"/>
    <lineage>
        <taxon>Bacteria</taxon>
        <taxon>Pseudomonadati</taxon>
        <taxon>Pseudomonadota</taxon>
        <taxon>Gammaproteobacteria</taxon>
        <taxon>Moraxellales</taxon>
        <taxon>Moraxellaceae</taxon>
        <taxon>Acinetobacter</taxon>
    </lineage>
</organism>
<dbReference type="InterPro" id="IPR050808">
    <property type="entry name" value="Phage_Integrase"/>
</dbReference>
<protein>
    <submittedName>
        <fullName evidence="8">Tyrosine-type recombinase/integrase</fullName>
    </submittedName>
</protein>
<keyword evidence="2" id="KW-0229">DNA integration</keyword>
<dbReference type="PANTHER" id="PTHR30629:SF2">
    <property type="entry name" value="PROPHAGE INTEGRASE INTS-RELATED"/>
    <property type="match status" value="1"/>
</dbReference>
<reference evidence="8" key="1">
    <citation type="submission" date="2021-07" db="EMBL/GenBank/DDBJ databases">
        <authorList>
            <person name="Fernandez M."/>
            <person name="Pereira P."/>
            <person name="Torres Tejerizo G.A."/>
            <person name="Gonzalez P."/>
            <person name="Agostini E."/>
        </authorList>
    </citation>
    <scope>NUCLEOTIDE SEQUENCE</scope>
    <source>
        <strain evidence="8">SFC 500-1A</strain>
    </source>
</reference>
<dbReference type="AlphaFoldDB" id="A0A8X8GEA3"/>
<evidence type="ECO:0000256" key="5">
    <source>
        <dbReference type="PROSITE-ProRule" id="PRU01248"/>
    </source>
</evidence>
<dbReference type="InterPro" id="IPR011010">
    <property type="entry name" value="DNA_brk_join_enz"/>
</dbReference>
<dbReference type="GO" id="GO:0006310">
    <property type="term" value="P:DNA recombination"/>
    <property type="evidence" value="ECO:0007669"/>
    <property type="project" value="UniProtKB-KW"/>
</dbReference>
<evidence type="ECO:0000256" key="3">
    <source>
        <dbReference type="ARBA" id="ARBA00023125"/>
    </source>
</evidence>
<sequence>MALTDTECKKSQPRDKQYRLSDSNGLSLRIDPNGNKYWNIRISVQGQRKSESLGKYPEVSLKKARELAYELKYKYSKAEKLDELKPLFREVGEDWFNNQKDTWSHKHILNVRASLDELYVCLGDKRINHITAPEILQIIKKIEARGSLEIAKRTLSRCGMVMKYSIAHGYRYDNPAGDLVYALKSKKVTNLASLPASEMPEFLRKIRGYPCDAQTQHAIMLIMMTGVRVSELLQAQWDEFDLEGRKWDIPEERMKNRLPHRVPLTDMMIEELQALRLTHNQELLFPHRLNNKEPMRSETILQVIKRCGYAGRMTTHGFRALFSTVLNESNLFSVDAIERQLAHVPQNRIRSAYNRAQYWDERVRMMEWYGEQVKGWL</sequence>
<dbReference type="RefSeq" id="WP_234623089.1">
    <property type="nucleotide sequence ID" value="NZ_JAHWXT010000002.1"/>
</dbReference>
<evidence type="ECO:0000259" key="6">
    <source>
        <dbReference type="PROSITE" id="PS51898"/>
    </source>
</evidence>
<name>A0A8X8GEA3_ACIGI</name>
<dbReference type="Gene3D" id="1.10.150.130">
    <property type="match status" value="1"/>
</dbReference>
<gene>
    <name evidence="8" type="ORF">KW868_07230</name>
</gene>
<keyword evidence="4" id="KW-0233">DNA recombination</keyword>
<dbReference type="InterPro" id="IPR044068">
    <property type="entry name" value="CB"/>
</dbReference>
<dbReference type="Pfam" id="PF22022">
    <property type="entry name" value="Phage_int_M"/>
    <property type="match status" value="1"/>
</dbReference>
<dbReference type="InterPro" id="IPR025166">
    <property type="entry name" value="Integrase_DNA_bind_dom"/>
</dbReference>
<dbReference type="InterPro" id="IPR038488">
    <property type="entry name" value="Integrase_DNA-bd_sf"/>
</dbReference>
<dbReference type="SUPFAM" id="SSF56349">
    <property type="entry name" value="DNA breaking-rejoining enzymes"/>
    <property type="match status" value="1"/>
</dbReference>
<comment type="similarity">
    <text evidence="1">Belongs to the 'phage' integrase family.</text>
</comment>
<feature type="domain" description="Tyr recombinase" evidence="6">
    <location>
        <begin position="189"/>
        <end position="366"/>
    </location>
</feature>
<dbReference type="PANTHER" id="PTHR30629">
    <property type="entry name" value="PROPHAGE INTEGRASE"/>
    <property type="match status" value="1"/>
</dbReference>
<dbReference type="GO" id="GO:0015074">
    <property type="term" value="P:DNA integration"/>
    <property type="evidence" value="ECO:0007669"/>
    <property type="project" value="UniProtKB-KW"/>
</dbReference>